<evidence type="ECO:0000313" key="4">
    <source>
        <dbReference type="EMBL" id="PWY70512.1"/>
    </source>
</evidence>
<dbReference type="Proteomes" id="UP000247233">
    <property type="component" value="Unassembled WGS sequence"/>
</dbReference>
<dbReference type="VEuPathDB" id="FungiDB:BO70DRAFT_365446"/>
<sequence>MTYLFRLDRLHHSLRLGLAGSWRDDHPILLEIVQDLYMSCPRLIQKHILADEFITDLQVTMTHPIEWPHSSLSEQDILDMLPSAYRQEYSISLPRQYDKTQLSYYCQIKFCSRHSQTITTGNFIKYQSSIAYVSCGIKHYTQSECFFFLLLQPWVRNGNTDKATTLPFYCSSKRWVLSGLQSKVEPAFMIDIDNVYRQVSVDINTRQDLVYCSWNIDFM</sequence>
<dbReference type="VEuPathDB" id="FungiDB:BO70DRAFT_364807"/>
<reference evidence="5 8" key="1">
    <citation type="submission" date="2016-12" db="EMBL/GenBank/DDBJ databases">
        <title>The genomes of Aspergillus section Nigri reveals drivers in fungal speciation.</title>
        <authorList>
            <consortium name="DOE Joint Genome Institute"/>
            <person name="Vesth T.C."/>
            <person name="Nybo J."/>
            <person name="Theobald S."/>
            <person name="Brandl J."/>
            <person name="Frisvad J.C."/>
            <person name="Nielsen K.F."/>
            <person name="Lyhne E.K."/>
            <person name="Kogle M.E."/>
            <person name="Kuo A."/>
            <person name="Riley R."/>
            <person name="Clum A."/>
            <person name="Nolan M."/>
            <person name="Lipzen A."/>
            <person name="Salamov A."/>
            <person name="Henrissat B."/>
            <person name="Wiebenga A."/>
            <person name="De Vries R.P."/>
            <person name="Grigoriev I.V."/>
            <person name="Mortensen U.H."/>
            <person name="Andersen M.R."/>
            <person name="Baker S.E."/>
        </authorList>
    </citation>
    <scope>NUCLEOTIDE SEQUENCE [LARGE SCALE GENOMIC DNA]</scope>
    <source>
        <strain evidence="5 8">CBS 117.55</strain>
    </source>
</reference>
<dbReference type="EMBL" id="MSFL01000034">
    <property type="protein sequence ID" value="PWY69153.1"/>
    <property type="molecule type" value="Genomic_DNA"/>
</dbReference>
<proteinExistence type="predicted"/>
<dbReference type="EMBL" id="MSFL01000030">
    <property type="protein sequence ID" value="PWY70512.1"/>
    <property type="molecule type" value="Genomic_DNA"/>
</dbReference>
<gene>
    <name evidence="7" type="ORF">BO70DRAFT_359228</name>
    <name evidence="6" type="ORF">BO70DRAFT_364807</name>
    <name evidence="5" type="ORF">BO70DRAFT_364983</name>
    <name evidence="4" type="ORF">BO70DRAFT_365446</name>
    <name evidence="3" type="ORF">BO70DRAFT_365973</name>
    <name evidence="2" type="ORF">BO70DRAFT_366152</name>
    <name evidence="1" type="ORF">BO70DRAFT_366557</name>
</gene>
<protein>
    <submittedName>
        <fullName evidence="5">Uncharacterized protein</fullName>
    </submittedName>
</protein>
<dbReference type="EMBL" id="MSFL01000025">
    <property type="protein sequence ID" value="PWY73069.1"/>
    <property type="molecule type" value="Genomic_DNA"/>
</dbReference>
<dbReference type="RefSeq" id="XP_025402097.1">
    <property type="nucleotide sequence ID" value="XM_025542493.1"/>
</dbReference>
<dbReference type="EMBL" id="MSFL01000027">
    <property type="protein sequence ID" value="PWY71604.1"/>
    <property type="molecule type" value="Genomic_DNA"/>
</dbReference>
<dbReference type="AlphaFoldDB" id="A0A317VB73"/>
<dbReference type="EMBL" id="MSFL01000004">
    <property type="protein sequence ID" value="PWY88910.1"/>
    <property type="molecule type" value="Genomic_DNA"/>
</dbReference>
<dbReference type="VEuPathDB" id="FungiDB:BO70DRAFT_364983"/>
<evidence type="ECO:0000313" key="8">
    <source>
        <dbReference type="Proteomes" id="UP000247233"/>
    </source>
</evidence>
<evidence type="ECO:0000313" key="7">
    <source>
        <dbReference type="EMBL" id="PWY88910.1"/>
    </source>
</evidence>
<accession>A0A317VB73</accession>
<evidence type="ECO:0000313" key="6">
    <source>
        <dbReference type="EMBL" id="PWY73069.1"/>
    </source>
</evidence>
<dbReference type="VEuPathDB" id="FungiDB:BO70DRAFT_359228"/>
<dbReference type="EMBL" id="MSFL01000036">
    <property type="protein sequence ID" value="PWY68489.1"/>
    <property type="molecule type" value="Genomic_DNA"/>
</dbReference>
<evidence type="ECO:0000313" key="5">
    <source>
        <dbReference type="EMBL" id="PWY71604.1"/>
    </source>
</evidence>
<dbReference type="OrthoDB" id="4207238at2759"/>
<keyword evidence="8" id="KW-1185">Reference proteome</keyword>
<dbReference type="VEuPathDB" id="FungiDB:BO70DRAFT_366152"/>
<organism evidence="5 8">
    <name type="scientific">Aspergillus heteromorphus CBS 117.55</name>
    <dbReference type="NCBI Taxonomy" id="1448321"/>
    <lineage>
        <taxon>Eukaryota</taxon>
        <taxon>Fungi</taxon>
        <taxon>Dikarya</taxon>
        <taxon>Ascomycota</taxon>
        <taxon>Pezizomycotina</taxon>
        <taxon>Eurotiomycetes</taxon>
        <taxon>Eurotiomycetidae</taxon>
        <taxon>Eurotiales</taxon>
        <taxon>Aspergillaceae</taxon>
        <taxon>Aspergillus</taxon>
        <taxon>Aspergillus subgen. Circumdati</taxon>
    </lineage>
</organism>
<dbReference type="GeneID" id="37064730"/>
<evidence type="ECO:0000313" key="3">
    <source>
        <dbReference type="EMBL" id="PWY69153.1"/>
    </source>
</evidence>
<name>A0A317VB73_9EURO</name>
<dbReference type="VEuPathDB" id="FungiDB:BO70DRAFT_366557"/>
<evidence type="ECO:0000313" key="2">
    <source>
        <dbReference type="EMBL" id="PWY68489.1"/>
    </source>
</evidence>
<dbReference type="VEuPathDB" id="FungiDB:BO70DRAFT_365973"/>
<comment type="caution">
    <text evidence="5">The sequence shown here is derived from an EMBL/GenBank/DDBJ whole genome shotgun (WGS) entry which is preliminary data.</text>
</comment>
<dbReference type="EMBL" id="MSFL01000047">
    <property type="protein sequence ID" value="PWY66065.1"/>
    <property type="molecule type" value="Genomic_DNA"/>
</dbReference>
<evidence type="ECO:0000313" key="1">
    <source>
        <dbReference type="EMBL" id="PWY66065.1"/>
    </source>
</evidence>